<evidence type="ECO:0000259" key="1">
    <source>
        <dbReference type="PROSITE" id="PS50994"/>
    </source>
</evidence>
<evidence type="ECO:0000313" key="2">
    <source>
        <dbReference type="EMBL" id="GJT87538.1"/>
    </source>
</evidence>
<feature type="domain" description="Integrase catalytic" evidence="1">
    <location>
        <begin position="1"/>
        <end position="108"/>
    </location>
</feature>
<dbReference type="PANTHER" id="PTHR42648:SF32">
    <property type="entry name" value="RIBONUCLEASE H-LIKE DOMAIN, GAG-PRE-INTEGRASE DOMAIN PROTEIN-RELATED"/>
    <property type="match status" value="1"/>
</dbReference>
<evidence type="ECO:0000313" key="3">
    <source>
        <dbReference type="Proteomes" id="UP001151760"/>
    </source>
</evidence>
<dbReference type="Gene3D" id="3.30.420.10">
    <property type="entry name" value="Ribonuclease H-like superfamily/Ribonuclease H"/>
    <property type="match status" value="1"/>
</dbReference>
<dbReference type="EMBL" id="BQNB010019647">
    <property type="protein sequence ID" value="GJT87538.1"/>
    <property type="molecule type" value="Genomic_DNA"/>
</dbReference>
<sequence length="210" mass="24353">MIQVRFKVLIQRIRTDNGTEFVNQTLCEYYEKAGISHETLLRHLPQQNGVVERRNRTLIEAARTMLIYAKAPLFLWTAAVTTTCYTQNRSIIRLRHGKTPYELLHDKPPDLSFFHVLVHFVIPQTIARTWGLQQDFEDFTRCEPSAYRRDLLENLDTLEAVIHRAIITYGRLQLQSQDVQINPVQAVDDSLIVSKSSWIESENNNALSKS</sequence>
<dbReference type="Proteomes" id="UP001151760">
    <property type="component" value="Unassembled WGS sequence"/>
</dbReference>
<dbReference type="PROSITE" id="PS50994">
    <property type="entry name" value="INTEGRASE"/>
    <property type="match status" value="1"/>
</dbReference>
<reference evidence="2" key="2">
    <citation type="submission" date="2022-01" db="EMBL/GenBank/DDBJ databases">
        <authorList>
            <person name="Yamashiro T."/>
            <person name="Shiraishi A."/>
            <person name="Satake H."/>
            <person name="Nakayama K."/>
        </authorList>
    </citation>
    <scope>NUCLEOTIDE SEQUENCE</scope>
</reference>
<proteinExistence type="predicted"/>
<keyword evidence="3" id="KW-1185">Reference proteome</keyword>
<dbReference type="InterPro" id="IPR036397">
    <property type="entry name" value="RNaseH_sf"/>
</dbReference>
<organism evidence="2 3">
    <name type="scientific">Tanacetum coccineum</name>
    <dbReference type="NCBI Taxonomy" id="301880"/>
    <lineage>
        <taxon>Eukaryota</taxon>
        <taxon>Viridiplantae</taxon>
        <taxon>Streptophyta</taxon>
        <taxon>Embryophyta</taxon>
        <taxon>Tracheophyta</taxon>
        <taxon>Spermatophyta</taxon>
        <taxon>Magnoliopsida</taxon>
        <taxon>eudicotyledons</taxon>
        <taxon>Gunneridae</taxon>
        <taxon>Pentapetalae</taxon>
        <taxon>asterids</taxon>
        <taxon>campanulids</taxon>
        <taxon>Asterales</taxon>
        <taxon>Asteraceae</taxon>
        <taxon>Asteroideae</taxon>
        <taxon>Anthemideae</taxon>
        <taxon>Anthemidinae</taxon>
        <taxon>Tanacetum</taxon>
    </lineage>
</organism>
<gene>
    <name evidence="2" type="ORF">Tco_1069255</name>
</gene>
<dbReference type="InterPro" id="IPR039537">
    <property type="entry name" value="Retrotran_Ty1/copia-like"/>
</dbReference>
<dbReference type="SUPFAM" id="SSF53098">
    <property type="entry name" value="Ribonuclease H-like"/>
    <property type="match status" value="1"/>
</dbReference>
<reference evidence="2" key="1">
    <citation type="journal article" date="2022" name="Int. J. Mol. Sci.">
        <title>Draft Genome of Tanacetum Coccineum: Genomic Comparison of Closely Related Tanacetum-Family Plants.</title>
        <authorList>
            <person name="Yamashiro T."/>
            <person name="Shiraishi A."/>
            <person name="Nakayama K."/>
            <person name="Satake H."/>
        </authorList>
    </citation>
    <scope>NUCLEOTIDE SEQUENCE</scope>
</reference>
<accession>A0ABQ5HHZ2</accession>
<dbReference type="InterPro" id="IPR012337">
    <property type="entry name" value="RNaseH-like_sf"/>
</dbReference>
<protein>
    <submittedName>
        <fullName evidence="2">Retrovirus-related pol polyprotein from transposon TNT 1-94</fullName>
    </submittedName>
</protein>
<dbReference type="PANTHER" id="PTHR42648">
    <property type="entry name" value="TRANSPOSASE, PUTATIVE-RELATED"/>
    <property type="match status" value="1"/>
</dbReference>
<comment type="caution">
    <text evidence="2">The sequence shown here is derived from an EMBL/GenBank/DDBJ whole genome shotgun (WGS) entry which is preliminary data.</text>
</comment>
<dbReference type="InterPro" id="IPR001584">
    <property type="entry name" value="Integrase_cat-core"/>
</dbReference>
<name>A0ABQ5HHZ2_9ASTR</name>